<dbReference type="Gene3D" id="2.30.110.20">
    <property type="entry name" value="Hcp1-like"/>
    <property type="match status" value="1"/>
</dbReference>
<name>A0ABS4SCU6_9PROT</name>
<sequence>MPCILLDYPGIKGDSQFTNYKDMIVCETFDMASGKREVGGFEYGDRQDDDPVKYVRTLYGEAAEPVDKRNLGVDSLKLTRRLDIASPKLMQAAFSDPVKEVTATLYFFLAVPDLQGGASGNDFLQPYLTITLKKTQITQYDLSIGDGSDETIALAFDELSMTFVHYVDGRKIGQVRGDITMAS</sequence>
<dbReference type="RefSeq" id="WP_209762139.1">
    <property type="nucleotide sequence ID" value="NZ_JAGINP010000001.1"/>
</dbReference>
<protein>
    <submittedName>
        <fullName evidence="1">Type VI protein secretion system component Hcp</fullName>
    </submittedName>
</protein>
<dbReference type="InterPro" id="IPR008514">
    <property type="entry name" value="T6SS_Hcp"/>
</dbReference>
<gene>
    <name evidence="1" type="ORF">J2851_000044</name>
</gene>
<dbReference type="Proteomes" id="UP000781958">
    <property type="component" value="Unassembled WGS sequence"/>
</dbReference>
<dbReference type="Pfam" id="PF05638">
    <property type="entry name" value="T6SS_HCP"/>
    <property type="match status" value="1"/>
</dbReference>
<keyword evidence="2" id="KW-1185">Reference proteome</keyword>
<dbReference type="InterPro" id="IPR036624">
    <property type="entry name" value="Hcp1-lik_sf"/>
</dbReference>
<evidence type="ECO:0000313" key="2">
    <source>
        <dbReference type="Proteomes" id="UP000781958"/>
    </source>
</evidence>
<dbReference type="SUPFAM" id="SSF141452">
    <property type="entry name" value="Hcp1-like"/>
    <property type="match status" value="1"/>
</dbReference>
<evidence type="ECO:0000313" key="1">
    <source>
        <dbReference type="EMBL" id="MBP2290307.1"/>
    </source>
</evidence>
<comment type="caution">
    <text evidence="1">The sequence shown here is derived from an EMBL/GenBank/DDBJ whole genome shotgun (WGS) entry which is preliminary data.</text>
</comment>
<proteinExistence type="predicted"/>
<dbReference type="EMBL" id="JAGINP010000001">
    <property type="protein sequence ID" value="MBP2290307.1"/>
    <property type="molecule type" value="Genomic_DNA"/>
</dbReference>
<accession>A0ABS4SCU6</accession>
<reference evidence="1 2" key="1">
    <citation type="submission" date="2021-03" db="EMBL/GenBank/DDBJ databases">
        <title>Genomic Encyclopedia of Type Strains, Phase III (KMG-III): the genomes of soil and plant-associated and newly described type strains.</title>
        <authorList>
            <person name="Whitman W."/>
        </authorList>
    </citation>
    <scope>NUCLEOTIDE SEQUENCE [LARGE SCALE GENOMIC DNA]</scope>
    <source>
        <strain evidence="1 2">IMMIB AFH-6</strain>
    </source>
</reference>
<organism evidence="1 2">
    <name type="scientific">Azospirillum rugosum</name>
    <dbReference type="NCBI Taxonomy" id="416170"/>
    <lineage>
        <taxon>Bacteria</taxon>
        <taxon>Pseudomonadati</taxon>
        <taxon>Pseudomonadota</taxon>
        <taxon>Alphaproteobacteria</taxon>
        <taxon>Rhodospirillales</taxon>
        <taxon>Azospirillaceae</taxon>
        <taxon>Azospirillum</taxon>
    </lineage>
</organism>